<evidence type="ECO:0000256" key="6">
    <source>
        <dbReference type="SAM" id="MobiDB-lite"/>
    </source>
</evidence>
<evidence type="ECO:0000313" key="8">
    <source>
        <dbReference type="Proteomes" id="UP001162483"/>
    </source>
</evidence>
<feature type="compositionally biased region" description="Pro residues" evidence="6">
    <location>
        <begin position="55"/>
        <end position="68"/>
    </location>
</feature>
<evidence type="ECO:0000313" key="7">
    <source>
        <dbReference type="EMBL" id="CAI9549038.1"/>
    </source>
</evidence>
<keyword evidence="4" id="KW-0508">mRNA splicing</keyword>
<dbReference type="PANTHER" id="PTHR17204">
    <property type="entry name" value="PRE-MRNA PROCESSING PROTEIN PRP39-RELATED"/>
    <property type="match status" value="1"/>
</dbReference>
<protein>
    <recommendedName>
        <fullName evidence="9">Pre-mRNA-processing factor 39</fullName>
    </recommendedName>
</protein>
<dbReference type="Pfam" id="PF23240">
    <property type="entry name" value="HAT_PRP39_N"/>
    <property type="match status" value="1"/>
</dbReference>
<reference evidence="7" key="1">
    <citation type="submission" date="2023-05" db="EMBL/GenBank/DDBJ databases">
        <authorList>
            <person name="Stuckert A."/>
        </authorList>
    </citation>
    <scope>NUCLEOTIDE SEQUENCE</scope>
</reference>
<organism evidence="7 8">
    <name type="scientific">Staurois parvus</name>
    <dbReference type="NCBI Taxonomy" id="386267"/>
    <lineage>
        <taxon>Eukaryota</taxon>
        <taxon>Metazoa</taxon>
        <taxon>Chordata</taxon>
        <taxon>Craniata</taxon>
        <taxon>Vertebrata</taxon>
        <taxon>Euteleostomi</taxon>
        <taxon>Amphibia</taxon>
        <taxon>Batrachia</taxon>
        <taxon>Anura</taxon>
        <taxon>Neobatrachia</taxon>
        <taxon>Ranoidea</taxon>
        <taxon>Ranidae</taxon>
        <taxon>Staurois</taxon>
    </lineage>
</organism>
<feature type="region of interest" description="Disordered" evidence="6">
    <location>
        <begin position="1"/>
        <end position="70"/>
    </location>
</feature>
<keyword evidence="3" id="KW-0677">Repeat</keyword>
<evidence type="ECO:0008006" key="9">
    <source>
        <dbReference type="Google" id="ProtNLM"/>
    </source>
</evidence>
<evidence type="ECO:0000256" key="4">
    <source>
        <dbReference type="ARBA" id="ARBA00023187"/>
    </source>
</evidence>
<dbReference type="InterPro" id="IPR003107">
    <property type="entry name" value="HAT"/>
</dbReference>
<accession>A0ABN9BN48</accession>
<comment type="subcellular location">
    <subcellularLocation>
        <location evidence="1">Nucleus</location>
    </subcellularLocation>
</comment>
<comment type="caution">
    <text evidence="7">The sequence shown here is derived from an EMBL/GenBank/DDBJ whole genome shotgun (WGS) entry which is preliminary data.</text>
</comment>
<evidence type="ECO:0000256" key="3">
    <source>
        <dbReference type="ARBA" id="ARBA00022737"/>
    </source>
</evidence>
<keyword evidence="8" id="KW-1185">Reference proteome</keyword>
<evidence type="ECO:0000256" key="5">
    <source>
        <dbReference type="ARBA" id="ARBA00023242"/>
    </source>
</evidence>
<name>A0ABN9BN48_9NEOB</name>
<evidence type="ECO:0000256" key="1">
    <source>
        <dbReference type="ARBA" id="ARBA00004123"/>
    </source>
</evidence>
<evidence type="ECO:0000256" key="2">
    <source>
        <dbReference type="ARBA" id="ARBA00022664"/>
    </source>
</evidence>
<dbReference type="PANTHER" id="PTHR17204:SF32">
    <property type="entry name" value="PRE-MRNA-PROCESSING FACTOR 39"/>
    <property type="match status" value="1"/>
</dbReference>
<keyword evidence="5" id="KW-0539">Nucleus</keyword>
<gene>
    <name evidence="7" type="ORF">SPARVUS_LOCUS3271044</name>
</gene>
<dbReference type="InterPro" id="IPR011990">
    <property type="entry name" value="TPR-like_helical_dom_sf"/>
</dbReference>
<dbReference type="SUPFAM" id="SSF48452">
    <property type="entry name" value="TPR-like"/>
    <property type="match status" value="1"/>
</dbReference>
<feature type="compositionally biased region" description="Basic and acidic residues" evidence="6">
    <location>
        <begin position="1"/>
        <end position="16"/>
    </location>
</feature>
<sequence>MQDSKSDHSLVTKGSEDNAAATAETSQANKDILEVTAMEQSPEQDSLPDVEEAAEPPPKTEPEPPLPPEFDKYWKAVEANPEEFTTWTYLLHYIEQENHIYAARRVFDMFLAHYPYCYGYWKKYADLERRNNNILEADEVI</sequence>
<dbReference type="EMBL" id="CATNWA010004953">
    <property type="protein sequence ID" value="CAI9549038.1"/>
    <property type="molecule type" value="Genomic_DNA"/>
</dbReference>
<dbReference type="Proteomes" id="UP001162483">
    <property type="component" value="Unassembled WGS sequence"/>
</dbReference>
<dbReference type="SMART" id="SM00386">
    <property type="entry name" value="HAT"/>
    <property type="match status" value="1"/>
</dbReference>
<dbReference type="Gene3D" id="1.25.40.10">
    <property type="entry name" value="Tetratricopeptide repeat domain"/>
    <property type="match status" value="1"/>
</dbReference>
<keyword evidence="2" id="KW-0507">mRNA processing</keyword>
<proteinExistence type="predicted"/>